<dbReference type="Proteomes" id="UP000606724">
    <property type="component" value="Unassembled WGS sequence"/>
</dbReference>
<dbReference type="Gene3D" id="3.30.300.250">
    <property type="match status" value="1"/>
</dbReference>
<gene>
    <name evidence="2" type="ORF">H9653_03985</name>
</gene>
<proteinExistence type="predicted"/>
<comment type="caution">
    <text evidence="2">The sequence shown here is derived from an EMBL/GenBank/DDBJ whole genome shotgun (WGS) entry which is preliminary data.</text>
</comment>
<protein>
    <recommendedName>
        <fullName evidence="4">Lipoprotein</fullName>
    </recommendedName>
</protein>
<feature type="chain" id="PRO_5045521277" description="Lipoprotein" evidence="1">
    <location>
        <begin position="20"/>
        <end position="160"/>
    </location>
</feature>
<dbReference type="EMBL" id="JACSQR010000007">
    <property type="protein sequence ID" value="MBD7947187.1"/>
    <property type="molecule type" value="Genomic_DNA"/>
</dbReference>
<dbReference type="PROSITE" id="PS51257">
    <property type="entry name" value="PROKAR_LIPOPROTEIN"/>
    <property type="match status" value="1"/>
</dbReference>
<keyword evidence="3" id="KW-1185">Reference proteome</keyword>
<reference evidence="2 3" key="1">
    <citation type="submission" date="2020-08" db="EMBL/GenBank/DDBJ databases">
        <title>A Genomic Blueprint of the Chicken Gut Microbiome.</title>
        <authorList>
            <person name="Gilroy R."/>
            <person name="Ravi A."/>
            <person name="Getino M."/>
            <person name="Pursley I."/>
            <person name="Horton D.L."/>
            <person name="Alikhan N.-F."/>
            <person name="Baker D."/>
            <person name="Gharbi K."/>
            <person name="Hall N."/>
            <person name="Watson M."/>
            <person name="Adriaenssens E.M."/>
            <person name="Foster-Nyarko E."/>
            <person name="Jarju S."/>
            <person name="Secka A."/>
            <person name="Antonio M."/>
            <person name="Oren A."/>
            <person name="Chaudhuri R."/>
            <person name="La Ragione R.M."/>
            <person name="Hildebrand F."/>
            <person name="Pallen M.J."/>
        </authorList>
    </citation>
    <scope>NUCLEOTIDE SEQUENCE [LARGE SCALE GENOMIC DNA]</scope>
    <source>
        <strain evidence="2 3">Sa4CVA2</strain>
    </source>
</reference>
<evidence type="ECO:0000256" key="1">
    <source>
        <dbReference type="SAM" id="SignalP"/>
    </source>
</evidence>
<name>A0ABR8RHS7_9GAMM</name>
<evidence type="ECO:0000313" key="2">
    <source>
        <dbReference type="EMBL" id="MBD7947187.1"/>
    </source>
</evidence>
<dbReference type="RefSeq" id="WP_191690642.1">
    <property type="nucleotide sequence ID" value="NZ_JACSQR010000007.1"/>
</dbReference>
<sequence>MFNKLKALILLSAFLTVIACSNDNSVLARDEKVTTASNHERDVQEMYHNIDTLKRELPSVIDEVTTLEKIDFDGTTVTFGYRLKISDYNVSKRKELETAMRNEHTKLACAEAEVMQGINKGFDYQYSYYDLDDSKVASFEVTKDICDNLNKADSEIEIGT</sequence>
<feature type="signal peptide" evidence="1">
    <location>
        <begin position="1"/>
        <end position="19"/>
    </location>
</feature>
<evidence type="ECO:0000313" key="3">
    <source>
        <dbReference type="Proteomes" id="UP000606724"/>
    </source>
</evidence>
<evidence type="ECO:0008006" key="4">
    <source>
        <dbReference type="Google" id="ProtNLM"/>
    </source>
</evidence>
<organism evidence="2 3">
    <name type="scientific">Psychrobacter communis</name>
    <dbReference type="NCBI Taxonomy" id="2762238"/>
    <lineage>
        <taxon>Bacteria</taxon>
        <taxon>Pseudomonadati</taxon>
        <taxon>Pseudomonadota</taxon>
        <taxon>Gammaproteobacteria</taxon>
        <taxon>Moraxellales</taxon>
        <taxon>Moraxellaceae</taxon>
        <taxon>Psychrobacter</taxon>
    </lineage>
</organism>
<keyword evidence="1" id="KW-0732">Signal</keyword>
<accession>A0ABR8RHS7</accession>